<name>A0A0C3C7E3_HEBCY</name>
<evidence type="ECO:0000256" key="1">
    <source>
        <dbReference type="SAM" id="MobiDB-lite"/>
    </source>
</evidence>
<gene>
    <name evidence="3" type="ORF">M413DRAFT_170736</name>
</gene>
<protein>
    <recommendedName>
        <fullName evidence="2">Ribonuclease H1 N-terminal domain-containing protein</fullName>
    </recommendedName>
</protein>
<evidence type="ECO:0000313" key="4">
    <source>
        <dbReference type="Proteomes" id="UP000053424"/>
    </source>
</evidence>
<feature type="compositionally biased region" description="Low complexity" evidence="1">
    <location>
        <begin position="139"/>
        <end position="149"/>
    </location>
</feature>
<dbReference type="AlphaFoldDB" id="A0A0C3C7E3"/>
<accession>A0A0C3C7E3</accession>
<sequence length="370" mass="40631">MMFSDVKNCQWQCCGDDAHVSNDLGVFHLDSDTHNSVHKYQHMAKRKWYVVTVGRDIGVFPTWLEVGPLVKGVPNALHQSFPTEAEARRIFSKERAKGNTKIVDSNEQLAYSTPRNNSFHENENESSKNINIGHSHTESSIIITPGSSSPRPPRTYAKAHSSENFTSYTHGINPSPSPISRSASEPSPSIRRFEIIDSLFNKGSPVIGVEARATSSSGAQSSTPITDPTSLGSPWLKGPSSPRQRAVVKTPSWLASYPKALESPSQPLSPLSSVDLPLNHFRVKESYEEESCQGNTNITSETYLRPLVRNSYGHDVDPRSPLPDNAGAQALRLSSVNAFSFARPSPLTKTERLSADSYNMNSSLLLSKPI</sequence>
<dbReference type="STRING" id="686832.A0A0C3C7E3"/>
<evidence type="ECO:0000313" key="3">
    <source>
        <dbReference type="EMBL" id="KIM40109.1"/>
    </source>
</evidence>
<dbReference type="Gene3D" id="3.40.970.10">
    <property type="entry name" value="Ribonuclease H1, N-terminal domain"/>
    <property type="match status" value="1"/>
</dbReference>
<dbReference type="OrthoDB" id="3270804at2759"/>
<keyword evidence="4" id="KW-1185">Reference proteome</keyword>
<dbReference type="InterPro" id="IPR009027">
    <property type="entry name" value="Ribosomal_bL9/RNase_H1_N"/>
</dbReference>
<dbReference type="Proteomes" id="UP000053424">
    <property type="component" value="Unassembled WGS sequence"/>
</dbReference>
<dbReference type="Pfam" id="PF01693">
    <property type="entry name" value="Cauli_VI"/>
    <property type="match status" value="1"/>
</dbReference>
<evidence type="ECO:0000259" key="2">
    <source>
        <dbReference type="Pfam" id="PF01693"/>
    </source>
</evidence>
<proteinExistence type="predicted"/>
<feature type="region of interest" description="Disordered" evidence="1">
    <location>
        <begin position="212"/>
        <end position="244"/>
    </location>
</feature>
<feature type="region of interest" description="Disordered" evidence="1">
    <location>
        <begin position="112"/>
        <end position="186"/>
    </location>
</feature>
<dbReference type="HOGENOM" id="CLU_748139_0_0_1"/>
<dbReference type="EMBL" id="KN831783">
    <property type="protein sequence ID" value="KIM40109.1"/>
    <property type="molecule type" value="Genomic_DNA"/>
</dbReference>
<reference evidence="4" key="2">
    <citation type="submission" date="2015-01" db="EMBL/GenBank/DDBJ databases">
        <title>Evolutionary Origins and Diversification of the Mycorrhizal Mutualists.</title>
        <authorList>
            <consortium name="DOE Joint Genome Institute"/>
            <consortium name="Mycorrhizal Genomics Consortium"/>
            <person name="Kohler A."/>
            <person name="Kuo A."/>
            <person name="Nagy L.G."/>
            <person name="Floudas D."/>
            <person name="Copeland A."/>
            <person name="Barry K.W."/>
            <person name="Cichocki N."/>
            <person name="Veneault-Fourrey C."/>
            <person name="LaButti K."/>
            <person name="Lindquist E.A."/>
            <person name="Lipzen A."/>
            <person name="Lundell T."/>
            <person name="Morin E."/>
            <person name="Murat C."/>
            <person name="Riley R."/>
            <person name="Ohm R."/>
            <person name="Sun H."/>
            <person name="Tunlid A."/>
            <person name="Henrissat B."/>
            <person name="Grigoriev I.V."/>
            <person name="Hibbett D.S."/>
            <person name="Martin F."/>
        </authorList>
    </citation>
    <scope>NUCLEOTIDE SEQUENCE [LARGE SCALE GENOMIC DNA]</scope>
    <source>
        <strain evidence="4">h7</strain>
    </source>
</reference>
<organism evidence="3 4">
    <name type="scientific">Hebeloma cylindrosporum</name>
    <dbReference type="NCBI Taxonomy" id="76867"/>
    <lineage>
        <taxon>Eukaryota</taxon>
        <taxon>Fungi</taxon>
        <taxon>Dikarya</taxon>
        <taxon>Basidiomycota</taxon>
        <taxon>Agaricomycotina</taxon>
        <taxon>Agaricomycetes</taxon>
        <taxon>Agaricomycetidae</taxon>
        <taxon>Agaricales</taxon>
        <taxon>Agaricineae</taxon>
        <taxon>Hymenogastraceae</taxon>
        <taxon>Hebeloma</taxon>
    </lineage>
</organism>
<dbReference type="InterPro" id="IPR037056">
    <property type="entry name" value="RNase_H1_N_sf"/>
</dbReference>
<feature type="domain" description="Ribonuclease H1 N-terminal" evidence="2">
    <location>
        <begin position="47"/>
        <end position="88"/>
    </location>
</feature>
<reference evidence="3 4" key="1">
    <citation type="submission" date="2014-04" db="EMBL/GenBank/DDBJ databases">
        <authorList>
            <consortium name="DOE Joint Genome Institute"/>
            <person name="Kuo A."/>
            <person name="Gay G."/>
            <person name="Dore J."/>
            <person name="Kohler A."/>
            <person name="Nagy L.G."/>
            <person name="Floudas D."/>
            <person name="Copeland A."/>
            <person name="Barry K.W."/>
            <person name="Cichocki N."/>
            <person name="Veneault-Fourrey C."/>
            <person name="LaButti K."/>
            <person name="Lindquist E.A."/>
            <person name="Lipzen A."/>
            <person name="Lundell T."/>
            <person name="Morin E."/>
            <person name="Murat C."/>
            <person name="Sun H."/>
            <person name="Tunlid A."/>
            <person name="Henrissat B."/>
            <person name="Grigoriev I.V."/>
            <person name="Hibbett D.S."/>
            <person name="Martin F."/>
            <person name="Nordberg H.P."/>
            <person name="Cantor M.N."/>
            <person name="Hua S.X."/>
        </authorList>
    </citation>
    <scope>NUCLEOTIDE SEQUENCE [LARGE SCALE GENOMIC DNA]</scope>
    <source>
        <strain evidence="4">h7</strain>
    </source>
</reference>
<feature type="compositionally biased region" description="Polar residues" evidence="1">
    <location>
        <begin position="162"/>
        <end position="186"/>
    </location>
</feature>
<feature type="compositionally biased region" description="Polar residues" evidence="1">
    <location>
        <begin position="213"/>
        <end position="232"/>
    </location>
</feature>
<dbReference type="InterPro" id="IPR011320">
    <property type="entry name" value="RNase_H1_N"/>
</dbReference>
<dbReference type="SUPFAM" id="SSF55658">
    <property type="entry name" value="L9 N-domain-like"/>
    <property type="match status" value="1"/>
</dbReference>